<evidence type="ECO:0000313" key="7">
    <source>
        <dbReference type="EMBL" id="CAL4105014.1"/>
    </source>
</evidence>
<keyword evidence="5" id="KW-0175">Coiled coil</keyword>
<keyword evidence="1" id="KW-0479">Metal-binding</keyword>
<dbReference type="Gene3D" id="3.30.160.60">
    <property type="entry name" value="Classic Zinc Finger"/>
    <property type="match status" value="1"/>
</dbReference>
<dbReference type="SUPFAM" id="SSF57845">
    <property type="entry name" value="B-box zinc-binding domain"/>
    <property type="match status" value="1"/>
</dbReference>
<dbReference type="Gene3D" id="3.30.40.10">
    <property type="entry name" value="Zinc/RING finger domain, C3HC4 (zinc finger)"/>
    <property type="match status" value="1"/>
</dbReference>
<protein>
    <recommendedName>
        <fullName evidence="6">RING-type domain-containing protein</fullName>
    </recommendedName>
</protein>
<dbReference type="PANTHER" id="PTHR25462:SF296">
    <property type="entry name" value="MEIOTIC P26, ISOFORM F"/>
    <property type="match status" value="1"/>
</dbReference>
<dbReference type="PANTHER" id="PTHR25462">
    <property type="entry name" value="BONUS, ISOFORM C-RELATED"/>
    <property type="match status" value="1"/>
</dbReference>
<sequence length="269" mass="31327">DKYECSICNNSFDGNNYRPRALPCGHGFCTQCIETYIQTGRKTCPTCRVEHGANSAKDLPVSFLLEEFVQKAANSSSQAHTKKAVYVDENVEMCPKHKGVPLYFHCKTHNIKVCHSCAIIDHPAISCNLISFEDEIKEKKETQIVTLQKQRKCILDAEKDLKLLYQNNIDYLTEQKMKKRKLEREIELMITKIEQINKVILEKEKSQYKVNYTLANCPMKVKTLEVAENRLNAETRNKHILKECERATAEILLSQKWEENWRKELKVWK</sequence>
<evidence type="ECO:0000259" key="6">
    <source>
        <dbReference type="PROSITE" id="PS50089"/>
    </source>
</evidence>
<dbReference type="InterPro" id="IPR001841">
    <property type="entry name" value="Znf_RING"/>
</dbReference>
<dbReference type="AlphaFoldDB" id="A0AAV2QWV5"/>
<evidence type="ECO:0000256" key="3">
    <source>
        <dbReference type="ARBA" id="ARBA00022833"/>
    </source>
</evidence>
<evidence type="ECO:0000313" key="8">
    <source>
        <dbReference type="Proteomes" id="UP001497623"/>
    </source>
</evidence>
<evidence type="ECO:0000256" key="5">
    <source>
        <dbReference type="SAM" id="Coils"/>
    </source>
</evidence>
<keyword evidence="3" id="KW-0862">Zinc</keyword>
<dbReference type="PROSITE" id="PS00518">
    <property type="entry name" value="ZF_RING_1"/>
    <property type="match status" value="1"/>
</dbReference>
<dbReference type="InterPro" id="IPR013083">
    <property type="entry name" value="Znf_RING/FYVE/PHD"/>
</dbReference>
<keyword evidence="2 4" id="KW-0863">Zinc-finger</keyword>
<dbReference type="InterPro" id="IPR017907">
    <property type="entry name" value="Znf_RING_CS"/>
</dbReference>
<dbReference type="EMBL" id="CAXKWB010012581">
    <property type="protein sequence ID" value="CAL4105014.1"/>
    <property type="molecule type" value="Genomic_DNA"/>
</dbReference>
<organism evidence="7 8">
    <name type="scientific">Meganyctiphanes norvegica</name>
    <name type="common">Northern krill</name>
    <name type="synonym">Thysanopoda norvegica</name>
    <dbReference type="NCBI Taxonomy" id="48144"/>
    <lineage>
        <taxon>Eukaryota</taxon>
        <taxon>Metazoa</taxon>
        <taxon>Ecdysozoa</taxon>
        <taxon>Arthropoda</taxon>
        <taxon>Crustacea</taxon>
        <taxon>Multicrustacea</taxon>
        <taxon>Malacostraca</taxon>
        <taxon>Eumalacostraca</taxon>
        <taxon>Eucarida</taxon>
        <taxon>Euphausiacea</taxon>
        <taxon>Euphausiidae</taxon>
        <taxon>Meganyctiphanes</taxon>
    </lineage>
</organism>
<keyword evidence="8" id="KW-1185">Reference proteome</keyword>
<feature type="non-terminal residue" evidence="7">
    <location>
        <position position="269"/>
    </location>
</feature>
<accession>A0AAV2QWV5</accession>
<name>A0AAV2QWV5_MEGNR</name>
<dbReference type="InterPro" id="IPR047153">
    <property type="entry name" value="TRIM45/56/19-like"/>
</dbReference>
<dbReference type="Proteomes" id="UP001497623">
    <property type="component" value="Unassembled WGS sequence"/>
</dbReference>
<reference evidence="7 8" key="1">
    <citation type="submission" date="2024-05" db="EMBL/GenBank/DDBJ databases">
        <authorList>
            <person name="Wallberg A."/>
        </authorList>
    </citation>
    <scope>NUCLEOTIDE SEQUENCE [LARGE SCALE GENOMIC DNA]</scope>
</reference>
<feature type="domain" description="RING-type" evidence="6">
    <location>
        <begin position="5"/>
        <end position="48"/>
    </location>
</feature>
<dbReference type="GO" id="GO:0008270">
    <property type="term" value="F:zinc ion binding"/>
    <property type="evidence" value="ECO:0007669"/>
    <property type="project" value="UniProtKB-KW"/>
</dbReference>
<proteinExistence type="predicted"/>
<dbReference type="Pfam" id="PF13639">
    <property type="entry name" value="zf-RING_2"/>
    <property type="match status" value="1"/>
</dbReference>
<gene>
    <name evidence="7" type="ORF">MNOR_LOCUS17927</name>
</gene>
<evidence type="ECO:0000256" key="1">
    <source>
        <dbReference type="ARBA" id="ARBA00022723"/>
    </source>
</evidence>
<comment type="caution">
    <text evidence="7">The sequence shown here is derived from an EMBL/GenBank/DDBJ whole genome shotgun (WGS) entry which is preliminary data.</text>
</comment>
<dbReference type="SUPFAM" id="SSF57850">
    <property type="entry name" value="RING/U-box"/>
    <property type="match status" value="1"/>
</dbReference>
<dbReference type="SMART" id="SM00184">
    <property type="entry name" value="RING"/>
    <property type="match status" value="1"/>
</dbReference>
<evidence type="ECO:0000256" key="4">
    <source>
        <dbReference type="PROSITE-ProRule" id="PRU00175"/>
    </source>
</evidence>
<feature type="coiled-coil region" evidence="5">
    <location>
        <begin position="172"/>
        <end position="199"/>
    </location>
</feature>
<evidence type="ECO:0000256" key="2">
    <source>
        <dbReference type="ARBA" id="ARBA00022771"/>
    </source>
</evidence>
<feature type="non-terminal residue" evidence="7">
    <location>
        <position position="1"/>
    </location>
</feature>
<dbReference type="PROSITE" id="PS50089">
    <property type="entry name" value="ZF_RING_2"/>
    <property type="match status" value="1"/>
</dbReference>